<dbReference type="PANTHER" id="PTHR37323:SF1">
    <property type="entry name" value="L-ORNITHINE N(ALPHA)-ACYLTRANSFERASE"/>
    <property type="match status" value="1"/>
</dbReference>
<dbReference type="Gene3D" id="3.40.630.30">
    <property type="match status" value="1"/>
</dbReference>
<name>A0A9X2EQP6_9GAMM</name>
<dbReference type="EC" id="2.3.2.30" evidence="7"/>
<dbReference type="Pfam" id="PF13444">
    <property type="entry name" value="Acetyltransf_5"/>
    <property type="match status" value="1"/>
</dbReference>
<keyword evidence="2" id="KW-0444">Lipid biosynthesis</keyword>
<sequence>MIQLENLLLKNAWYSAAPQKPTRKLVSATLKKICCDEQLQEFTSGFPHLGGLDFIRQVFDGLNFRYELTPSELERIPVSGPLVIVSNHPLGSLDGLALIDMVARVRKDVRAVASQLLWNIKPLRSYLLPVDNFNGRTRRADIEGIYSHLGVGGAIIIFPAGEVSRLTPQGVRDGRWNPGFARFAEKTNAPILPVQVLGRNSWWFYGLSMLNKPLSTLWLIREMFKQASRSIDIRIGRPLEAEHFRSWPLMPRAKAALWRKHVHQLHRSPAPLGPELIVAAEPRDEVNKAVKSCEILTEQGQFSVRLYRQKADCPVMRELARVREIAFRAVGEGTGQSRDWDAFDAHYDHLLLWDSGRQKIAGAYRIAATEELAADDIYSSTLFNYPQAPRQCLPDSAELGRSFLLPDYWKGRGLDLLWCAIGQWVLRNNVRYLFGPVSMPGTFSVRAKSVIVRYFSHYFAPENSLGDARLPFPEAHDELPKLLGNSVSDMRQLKQVLREEGVMLPPLFKKYASLTKPGGTSFHAFNIDPDFCDSVDGLVVVDLSQVDEKFAKRYLSAENHLL</sequence>
<feature type="domain" description="Phospholipid/glycerol acyltransferase" evidence="11">
    <location>
        <begin position="82"/>
        <end position="199"/>
    </location>
</feature>
<keyword evidence="13" id="KW-1185">Reference proteome</keyword>
<evidence type="ECO:0000256" key="5">
    <source>
        <dbReference type="ARBA" id="ARBA00023315"/>
    </source>
</evidence>
<comment type="function">
    <text evidence="9">Catalyzes the first step in the biosynthesis of ornithine lipids, which are phosphorus-free membrane lipids. Catalyzes the 3-hydroxyacyl-acyl carrier protein-dependent acylation of ornithine to form lyso-ornithine lipid (LOL).</text>
</comment>
<dbReference type="RefSeq" id="WP_252465321.1">
    <property type="nucleotide sequence ID" value="NZ_JALBWM010000016.1"/>
</dbReference>
<evidence type="ECO:0000256" key="3">
    <source>
        <dbReference type="ARBA" id="ARBA00022679"/>
    </source>
</evidence>
<evidence type="ECO:0000256" key="6">
    <source>
        <dbReference type="ARBA" id="ARBA00038095"/>
    </source>
</evidence>
<reference evidence="12" key="1">
    <citation type="journal article" date="2022" name="Arch. Microbiol.">
        <title>Microbulbifer okhotskensis sp. nov., isolated from a deep bottom sediment of the Okhotsk Sea.</title>
        <authorList>
            <person name="Romanenko L."/>
            <person name="Kurilenko V."/>
            <person name="Otstavnykh N."/>
            <person name="Velansky P."/>
            <person name="Isaeva M."/>
            <person name="Mikhailov V."/>
        </authorList>
    </citation>
    <scope>NUCLEOTIDE SEQUENCE</scope>
    <source>
        <strain evidence="12">OS29</strain>
    </source>
</reference>
<keyword evidence="4" id="KW-0443">Lipid metabolism</keyword>
<dbReference type="EMBL" id="JALBWM010000016">
    <property type="protein sequence ID" value="MCO1333876.1"/>
    <property type="molecule type" value="Genomic_DNA"/>
</dbReference>
<evidence type="ECO:0000256" key="4">
    <source>
        <dbReference type="ARBA" id="ARBA00023098"/>
    </source>
</evidence>
<protein>
    <recommendedName>
        <fullName evidence="8">L-ornithine N(alpha)-acyltransferase</fullName>
        <ecNumber evidence="7">2.3.2.30</ecNumber>
    </recommendedName>
</protein>
<evidence type="ECO:0000256" key="9">
    <source>
        <dbReference type="ARBA" id="ARBA00045724"/>
    </source>
</evidence>
<dbReference type="SUPFAM" id="SSF55729">
    <property type="entry name" value="Acyl-CoA N-acyltransferases (Nat)"/>
    <property type="match status" value="1"/>
</dbReference>
<dbReference type="SUPFAM" id="SSF69593">
    <property type="entry name" value="Glycerol-3-phosphate (1)-acyltransferase"/>
    <property type="match status" value="1"/>
</dbReference>
<dbReference type="SMART" id="SM00563">
    <property type="entry name" value="PlsC"/>
    <property type="match status" value="1"/>
</dbReference>
<evidence type="ECO:0000256" key="8">
    <source>
        <dbReference type="ARBA" id="ARBA00039866"/>
    </source>
</evidence>
<evidence type="ECO:0000259" key="11">
    <source>
        <dbReference type="SMART" id="SM00563"/>
    </source>
</evidence>
<dbReference type="Pfam" id="PF19576">
    <property type="entry name" value="Acyltransf_2"/>
    <property type="match status" value="1"/>
</dbReference>
<dbReference type="CDD" id="cd07986">
    <property type="entry name" value="LPLAT_ACT14924-like"/>
    <property type="match status" value="1"/>
</dbReference>
<organism evidence="12 13">
    <name type="scientific">Microbulbifer okhotskensis</name>
    <dbReference type="NCBI Taxonomy" id="2926617"/>
    <lineage>
        <taxon>Bacteria</taxon>
        <taxon>Pseudomonadati</taxon>
        <taxon>Pseudomonadota</taxon>
        <taxon>Gammaproteobacteria</taxon>
        <taxon>Cellvibrionales</taxon>
        <taxon>Microbulbiferaceae</taxon>
        <taxon>Microbulbifer</taxon>
    </lineage>
</organism>
<comment type="similarity">
    <text evidence="6">Belongs to the acetyltransferase family. OlsB subfamily.</text>
</comment>
<dbReference type="PANTHER" id="PTHR37323">
    <property type="entry name" value="GCN5-RELATED N-ACETYLTRANSFERASE"/>
    <property type="match status" value="1"/>
</dbReference>
<dbReference type="InterPro" id="IPR016181">
    <property type="entry name" value="Acyl_CoA_acyltransferase"/>
</dbReference>
<keyword evidence="5 12" id="KW-0012">Acyltransferase</keyword>
<dbReference type="GO" id="GO:0043810">
    <property type="term" value="F:ornithine-acyl [acyl carrier protein] N-acyltransferase activity"/>
    <property type="evidence" value="ECO:0007669"/>
    <property type="project" value="UniProtKB-EC"/>
</dbReference>
<comment type="pathway">
    <text evidence="1">Lipid metabolism.</text>
</comment>
<keyword evidence="3" id="KW-0808">Transferase</keyword>
<dbReference type="InterPro" id="IPR052351">
    <property type="entry name" value="Ornithine_N-alpha-AT"/>
</dbReference>
<gene>
    <name evidence="12" type="ORF">MO867_05935</name>
</gene>
<evidence type="ECO:0000313" key="13">
    <source>
        <dbReference type="Proteomes" id="UP001139028"/>
    </source>
</evidence>
<dbReference type="Proteomes" id="UP001139028">
    <property type="component" value="Unassembled WGS sequence"/>
</dbReference>
<proteinExistence type="inferred from homology"/>
<dbReference type="InterPro" id="IPR045746">
    <property type="entry name" value="ACT14924-like_Acyltransf_dom"/>
</dbReference>
<evidence type="ECO:0000313" key="12">
    <source>
        <dbReference type="EMBL" id="MCO1333876.1"/>
    </source>
</evidence>
<evidence type="ECO:0000256" key="7">
    <source>
        <dbReference type="ARBA" id="ARBA00039058"/>
    </source>
</evidence>
<comment type="caution">
    <text evidence="12">The sequence shown here is derived from an EMBL/GenBank/DDBJ whole genome shotgun (WGS) entry which is preliminary data.</text>
</comment>
<accession>A0A9X2EQP6</accession>
<evidence type="ECO:0000256" key="10">
    <source>
        <dbReference type="ARBA" id="ARBA00047785"/>
    </source>
</evidence>
<evidence type="ECO:0000256" key="1">
    <source>
        <dbReference type="ARBA" id="ARBA00005189"/>
    </source>
</evidence>
<dbReference type="InterPro" id="IPR002123">
    <property type="entry name" value="Plipid/glycerol_acylTrfase"/>
</dbReference>
<evidence type="ECO:0000256" key="2">
    <source>
        <dbReference type="ARBA" id="ARBA00022516"/>
    </source>
</evidence>
<comment type="catalytic activity">
    <reaction evidence="10">
        <text>a (3R)-hydroxyacyl-[ACP] + L-ornithine = a lyso-ornithine lipid + holo-[ACP] + H(+)</text>
        <dbReference type="Rhea" id="RHEA:20633"/>
        <dbReference type="Rhea" id="RHEA-COMP:9685"/>
        <dbReference type="Rhea" id="RHEA-COMP:9945"/>
        <dbReference type="ChEBI" id="CHEBI:15378"/>
        <dbReference type="ChEBI" id="CHEBI:46911"/>
        <dbReference type="ChEBI" id="CHEBI:64479"/>
        <dbReference type="ChEBI" id="CHEBI:78827"/>
        <dbReference type="ChEBI" id="CHEBI:138482"/>
        <dbReference type="EC" id="2.3.2.30"/>
    </reaction>
    <physiologicalReaction direction="left-to-right" evidence="10">
        <dbReference type="Rhea" id="RHEA:20634"/>
    </physiologicalReaction>
</comment>
<dbReference type="AlphaFoldDB" id="A0A9X2EQP6"/>
<dbReference type="GO" id="GO:0006629">
    <property type="term" value="P:lipid metabolic process"/>
    <property type="evidence" value="ECO:0007669"/>
    <property type="project" value="UniProtKB-KW"/>
</dbReference>